<keyword evidence="5" id="KW-1185">Reference proteome</keyword>
<evidence type="ECO:0000256" key="2">
    <source>
        <dbReference type="SAM" id="MobiDB-lite"/>
    </source>
</evidence>
<dbReference type="Proteomes" id="UP001151760">
    <property type="component" value="Unassembled WGS sequence"/>
</dbReference>
<reference evidence="4" key="1">
    <citation type="journal article" date="2022" name="Int. J. Mol. Sci.">
        <title>Draft Genome of Tanacetum Coccineum: Genomic Comparison of Closely Related Tanacetum-Family Plants.</title>
        <authorList>
            <person name="Yamashiro T."/>
            <person name="Shiraishi A."/>
            <person name="Nakayama K."/>
            <person name="Satake H."/>
        </authorList>
    </citation>
    <scope>NUCLEOTIDE SEQUENCE</scope>
</reference>
<accession>A0ABQ4WTY0</accession>
<dbReference type="PANTHER" id="PTHR33223">
    <property type="entry name" value="CCHC-TYPE DOMAIN-CONTAINING PROTEIN"/>
    <property type="match status" value="1"/>
</dbReference>
<evidence type="ECO:0000313" key="4">
    <source>
        <dbReference type="EMBL" id="GJS56349.1"/>
    </source>
</evidence>
<comment type="caution">
    <text evidence="4">The sequence shown here is derived from an EMBL/GenBank/DDBJ whole genome shotgun (WGS) entry which is preliminary data.</text>
</comment>
<dbReference type="PANTHER" id="PTHR33223:SF11">
    <property type="entry name" value="ELEMENT PROTEIN, PUTATIVE-RELATED"/>
    <property type="match status" value="1"/>
</dbReference>
<keyword evidence="1" id="KW-0175">Coiled coil</keyword>
<sequence>MIQESKFDGYLRADSHDHIREFIAICDMFKYGETESEAVKLLVFPFSLCDKAKIWFDEFNEESITSWEQMRRAFIRRFFPPSSDNNDDNSRLMEKLKAIDSQITSLKEELQDMRDKYYDLRDGNASKNPMNDNTPMCERHEVNYIQSEGYQNRNSHNLYSHQSCRDPNDYEKTLAELNNDVRKDLEDFKRCMRSMKTGYHKLFKRDDDLEKSITKFLDGQRVTNISIKNNVNDMILNMKQNEKNVQTKVKNIERKLDEWEKSQDVSSEQIDKTEPPPPPQANTEHVNAVFIGSGKSDNPPKFQKDPSPPIIINNKIKKR</sequence>
<feature type="domain" description="Retrotransposon gag" evidence="3">
    <location>
        <begin position="43"/>
        <end position="84"/>
    </location>
</feature>
<gene>
    <name evidence="4" type="ORF">Tco_0629711</name>
</gene>
<feature type="compositionally biased region" description="Basic and acidic residues" evidence="2">
    <location>
        <begin position="255"/>
        <end position="274"/>
    </location>
</feature>
<keyword evidence="4" id="KW-0548">Nucleotidyltransferase</keyword>
<keyword evidence="4" id="KW-0695">RNA-directed DNA polymerase</keyword>
<organism evidence="4 5">
    <name type="scientific">Tanacetum coccineum</name>
    <dbReference type="NCBI Taxonomy" id="301880"/>
    <lineage>
        <taxon>Eukaryota</taxon>
        <taxon>Viridiplantae</taxon>
        <taxon>Streptophyta</taxon>
        <taxon>Embryophyta</taxon>
        <taxon>Tracheophyta</taxon>
        <taxon>Spermatophyta</taxon>
        <taxon>Magnoliopsida</taxon>
        <taxon>eudicotyledons</taxon>
        <taxon>Gunneridae</taxon>
        <taxon>Pentapetalae</taxon>
        <taxon>asterids</taxon>
        <taxon>campanulids</taxon>
        <taxon>Asterales</taxon>
        <taxon>Asteraceae</taxon>
        <taxon>Asteroideae</taxon>
        <taxon>Anthemideae</taxon>
        <taxon>Anthemidinae</taxon>
        <taxon>Tanacetum</taxon>
    </lineage>
</organism>
<feature type="coiled-coil region" evidence="1">
    <location>
        <begin position="89"/>
        <end position="116"/>
    </location>
</feature>
<proteinExistence type="predicted"/>
<dbReference type="GO" id="GO:0003964">
    <property type="term" value="F:RNA-directed DNA polymerase activity"/>
    <property type="evidence" value="ECO:0007669"/>
    <property type="project" value="UniProtKB-KW"/>
</dbReference>
<dbReference type="Pfam" id="PF03732">
    <property type="entry name" value="Retrotrans_gag"/>
    <property type="match status" value="1"/>
</dbReference>
<keyword evidence="4" id="KW-0808">Transferase</keyword>
<name>A0ABQ4WTY0_9ASTR</name>
<evidence type="ECO:0000256" key="1">
    <source>
        <dbReference type="SAM" id="Coils"/>
    </source>
</evidence>
<dbReference type="EMBL" id="BQNB010008929">
    <property type="protein sequence ID" value="GJS56349.1"/>
    <property type="molecule type" value="Genomic_DNA"/>
</dbReference>
<evidence type="ECO:0000313" key="5">
    <source>
        <dbReference type="Proteomes" id="UP001151760"/>
    </source>
</evidence>
<dbReference type="InterPro" id="IPR005162">
    <property type="entry name" value="Retrotrans_gag_dom"/>
</dbReference>
<feature type="region of interest" description="Disordered" evidence="2">
    <location>
        <begin position="255"/>
        <end position="319"/>
    </location>
</feature>
<protein>
    <submittedName>
        <fullName evidence="4">Reverse transcriptase domain-containing protein</fullName>
    </submittedName>
</protein>
<reference evidence="4" key="2">
    <citation type="submission" date="2022-01" db="EMBL/GenBank/DDBJ databases">
        <authorList>
            <person name="Yamashiro T."/>
            <person name="Shiraishi A."/>
            <person name="Satake H."/>
            <person name="Nakayama K."/>
        </authorList>
    </citation>
    <scope>NUCLEOTIDE SEQUENCE</scope>
</reference>
<feature type="compositionally biased region" description="Low complexity" evidence="2">
    <location>
        <begin position="310"/>
        <end position="319"/>
    </location>
</feature>
<evidence type="ECO:0000259" key="3">
    <source>
        <dbReference type="Pfam" id="PF03732"/>
    </source>
</evidence>